<proteinExistence type="inferred from homology"/>
<evidence type="ECO:0000313" key="12">
    <source>
        <dbReference type="EMBL" id="GAX82219.1"/>
    </source>
</evidence>
<dbReference type="AlphaFoldDB" id="A0A250XH26"/>
<dbReference type="SUPFAM" id="SSF52540">
    <property type="entry name" value="P-loop containing nucleoside triphosphate hydrolases"/>
    <property type="match status" value="1"/>
</dbReference>
<evidence type="ECO:0000256" key="9">
    <source>
        <dbReference type="SAM" id="Coils"/>
    </source>
</evidence>
<dbReference type="STRING" id="1157962.A0A250XH26"/>
<evidence type="ECO:0000256" key="5">
    <source>
        <dbReference type="ARBA" id="ARBA00023054"/>
    </source>
</evidence>
<dbReference type="OrthoDB" id="3176171at2759"/>
<dbReference type="GO" id="GO:0008017">
    <property type="term" value="F:microtubule binding"/>
    <property type="evidence" value="ECO:0007669"/>
    <property type="project" value="InterPro"/>
</dbReference>
<dbReference type="InterPro" id="IPR019821">
    <property type="entry name" value="Kinesin_motor_CS"/>
</dbReference>
<dbReference type="InterPro" id="IPR001752">
    <property type="entry name" value="Kinesin_motor_dom"/>
</dbReference>
<feature type="domain" description="Kinesin motor" evidence="11">
    <location>
        <begin position="34"/>
        <end position="389"/>
    </location>
</feature>
<reference evidence="12 13" key="1">
    <citation type="submission" date="2017-08" db="EMBL/GenBank/DDBJ databases">
        <title>Acidophilic green algal genome provides insights into adaptation to an acidic environment.</title>
        <authorList>
            <person name="Hirooka S."/>
            <person name="Hirose Y."/>
            <person name="Kanesaki Y."/>
            <person name="Higuchi S."/>
            <person name="Fujiwara T."/>
            <person name="Onuma R."/>
            <person name="Era A."/>
            <person name="Ohbayashi R."/>
            <person name="Uzuka A."/>
            <person name="Nozaki H."/>
            <person name="Yoshikawa H."/>
            <person name="Miyagishima S.Y."/>
        </authorList>
    </citation>
    <scope>NUCLEOTIDE SEQUENCE [LARGE SCALE GENOMIC DNA]</scope>
    <source>
        <strain evidence="12 13">NIES-2499</strain>
    </source>
</reference>
<evidence type="ECO:0000256" key="10">
    <source>
        <dbReference type="SAM" id="MobiDB-lite"/>
    </source>
</evidence>
<feature type="coiled-coil region" evidence="9">
    <location>
        <begin position="603"/>
        <end position="654"/>
    </location>
</feature>
<comment type="similarity">
    <text evidence="7 8">Belongs to the TRAFAC class myosin-kinesin ATPase superfamily. Kinesin family.</text>
</comment>
<dbReference type="PROSITE" id="PS00411">
    <property type="entry name" value="KINESIN_MOTOR_1"/>
    <property type="match status" value="1"/>
</dbReference>
<evidence type="ECO:0000259" key="11">
    <source>
        <dbReference type="PROSITE" id="PS50067"/>
    </source>
</evidence>
<dbReference type="InterPro" id="IPR027640">
    <property type="entry name" value="Kinesin-like_fam"/>
</dbReference>
<evidence type="ECO:0000256" key="4">
    <source>
        <dbReference type="ARBA" id="ARBA00022840"/>
    </source>
</evidence>
<feature type="coiled-coil region" evidence="9">
    <location>
        <begin position="799"/>
        <end position="911"/>
    </location>
</feature>
<dbReference type="SMART" id="SM00129">
    <property type="entry name" value="KISc"/>
    <property type="match status" value="1"/>
</dbReference>
<gene>
    <name evidence="12" type="ORF">CEUSTIGMA_g9647.t1</name>
</gene>
<evidence type="ECO:0000256" key="8">
    <source>
        <dbReference type="RuleBase" id="RU000394"/>
    </source>
</evidence>
<keyword evidence="2" id="KW-0963">Cytoplasm</keyword>
<protein>
    <recommendedName>
        <fullName evidence="8">Kinesin-like protein</fullName>
    </recommendedName>
</protein>
<keyword evidence="8" id="KW-0493">Microtubule</keyword>
<evidence type="ECO:0000256" key="3">
    <source>
        <dbReference type="ARBA" id="ARBA00022741"/>
    </source>
</evidence>
<dbReference type="GO" id="GO:0007052">
    <property type="term" value="P:mitotic spindle organization"/>
    <property type="evidence" value="ECO:0007669"/>
    <property type="project" value="TreeGrafter"/>
</dbReference>
<dbReference type="GO" id="GO:0005874">
    <property type="term" value="C:microtubule"/>
    <property type="evidence" value="ECO:0007669"/>
    <property type="project" value="UniProtKB-KW"/>
</dbReference>
<dbReference type="Gene3D" id="3.40.850.10">
    <property type="entry name" value="Kinesin motor domain"/>
    <property type="match status" value="1"/>
</dbReference>
<comment type="caution">
    <text evidence="12">The sequence shown here is derived from an EMBL/GenBank/DDBJ whole genome shotgun (WGS) entry which is preliminary data.</text>
</comment>
<evidence type="ECO:0000256" key="6">
    <source>
        <dbReference type="ARBA" id="ARBA00023175"/>
    </source>
</evidence>
<dbReference type="GO" id="GO:0051231">
    <property type="term" value="P:spindle elongation"/>
    <property type="evidence" value="ECO:0007669"/>
    <property type="project" value="TreeGrafter"/>
</dbReference>
<dbReference type="Proteomes" id="UP000232323">
    <property type="component" value="Unassembled WGS sequence"/>
</dbReference>
<feature type="compositionally biased region" description="Basic and acidic residues" evidence="10">
    <location>
        <begin position="749"/>
        <end position="765"/>
    </location>
</feature>
<dbReference type="PANTHER" id="PTHR47969:SF15">
    <property type="entry name" value="CHROMOSOME-ASSOCIATED KINESIN KIF4A-RELATED"/>
    <property type="match status" value="1"/>
</dbReference>
<dbReference type="GO" id="GO:0005524">
    <property type="term" value="F:ATP binding"/>
    <property type="evidence" value="ECO:0007669"/>
    <property type="project" value="UniProtKB-UniRule"/>
</dbReference>
<dbReference type="Pfam" id="PF00225">
    <property type="entry name" value="Kinesin"/>
    <property type="match status" value="1"/>
</dbReference>
<feature type="region of interest" description="Disordered" evidence="10">
    <location>
        <begin position="739"/>
        <end position="765"/>
    </location>
</feature>
<dbReference type="PRINTS" id="PR00380">
    <property type="entry name" value="KINESINHEAVY"/>
</dbReference>
<dbReference type="InterPro" id="IPR027417">
    <property type="entry name" value="P-loop_NTPase"/>
</dbReference>
<keyword evidence="6 7" id="KW-0505">Motor protein</keyword>
<dbReference type="PANTHER" id="PTHR47969">
    <property type="entry name" value="CHROMOSOME-ASSOCIATED KINESIN KIF4A-RELATED"/>
    <property type="match status" value="1"/>
</dbReference>
<keyword evidence="3 7" id="KW-0547">Nucleotide-binding</keyword>
<dbReference type="GO" id="GO:0003777">
    <property type="term" value="F:microtubule motor activity"/>
    <property type="evidence" value="ECO:0007669"/>
    <property type="project" value="InterPro"/>
</dbReference>
<dbReference type="InterPro" id="IPR036961">
    <property type="entry name" value="Kinesin_motor_dom_sf"/>
</dbReference>
<feature type="binding site" evidence="7">
    <location>
        <begin position="118"/>
        <end position="125"/>
    </location>
    <ligand>
        <name>ATP</name>
        <dbReference type="ChEBI" id="CHEBI:30616"/>
    </ligand>
</feature>
<evidence type="ECO:0000256" key="2">
    <source>
        <dbReference type="ARBA" id="ARBA00022490"/>
    </source>
</evidence>
<evidence type="ECO:0000256" key="1">
    <source>
        <dbReference type="ARBA" id="ARBA00004496"/>
    </source>
</evidence>
<evidence type="ECO:0000313" key="13">
    <source>
        <dbReference type="Proteomes" id="UP000232323"/>
    </source>
</evidence>
<dbReference type="GO" id="GO:0005737">
    <property type="term" value="C:cytoplasm"/>
    <property type="evidence" value="ECO:0007669"/>
    <property type="project" value="UniProtKB-SubCell"/>
</dbReference>
<name>A0A250XH26_9CHLO</name>
<keyword evidence="4 7" id="KW-0067">ATP-binding</keyword>
<organism evidence="12 13">
    <name type="scientific">Chlamydomonas eustigma</name>
    <dbReference type="NCBI Taxonomy" id="1157962"/>
    <lineage>
        <taxon>Eukaryota</taxon>
        <taxon>Viridiplantae</taxon>
        <taxon>Chlorophyta</taxon>
        <taxon>core chlorophytes</taxon>
        <taxon>Chlorophyceae</taxon>
        <taxon>CS clade</taxon>
        <taxon>Chlamydomonadales</taxon>
        <taxon>Chlamydomonadaceae</taxon>
        <taxon>Chlamydomonas</taxon>
    </lineage>
</organism>
<dbReference type="GO" id="GO:0005875">
    <property type="term" value="C:microtubule associated complex"/>
    <property type="evidence" value="ECO:0007669"/>
    <property type="project" value="TreeGrafter"/>
</dbReference>
<keyword evidence="5 9" id="KW-0175">Coiled coil</keyword>
<evidence type="ECO:0000256" key="7">
    <source>
        <dbReference type="PROSITE-ProRule" id="PRU00283"/>
    </source>
</evidence>
<accession>A0A250XH26</accession>
<dbReference type="PROSITE" id="PS50067">
    <property type="entry name" value="KINESIN_MOTOR_2"/>
    <property type="match status" value="1"/>
</dbReference>
<dbReference type="GO" id="GO:0007018">
    <property type="term" value="P:microtubule-based movement"/>
    <property type="evidence" value="ECO:0007669"/>
    <property type="project" value="InterPro"/>
</dbReference>
<dbReference type="EMBL" id="BEGY01000077">
    <property type="protein sequence ID" value="GAX82219.1"/>
    <property type="molecule type" value="Genomic_DNA"/>
</dbReference>
<keyword evidence="13" id="KW-1185">Reference proteome</keyword>
<sequence length="911" mass="100611">MTSVSLKEWVSPNKSIDQTEGNGMAAMHLPVFGAIKVAVRVRPLTPQESLNHVHTSVEVDEDNSYVIAAESRQNQPRKFTFDEVLGPTCSQALVFSKCVAHSVDAFFDGYNSTVMAYGQTGSGKTHTMSQIVPEVVRNLFQAIDARKEDGTQCHLVIQYVELYNEELRDLLLVAKVPAQANQASPPSSGGRGDHPLLGSSTSYRTASNINIRETAEGEIFLEGCREIPVNNAFELMSWIAAGNAVRSTAVTHLNETSSRSHSILILSLQQQLPPSPDSGEVEILSSKLNLIDLAGSERTKKSRVEGSRLKEAVSINQGLLALGNVISALGDVQRRGCHVPYRDSKLTRMLQDSLGGNSFTTLIACVSGSFDNLEETLNTLKYANRARNIQNRAVINKEMLRGADGLSDEQRAMALLKQVVIQLPMSQGCSTTLIQLLEASQYSHKACVLAIQRLKMVILGHDSSELPMDSSIVEQMRTENALLTDTVQDHEATLEQIAMLVTTLGSNVTDAARDAILQRVSVSIPDIIQKIRPPLTSTQHSNSSLTSGLNSHPLSLTTIHEHSDSPYPIPVLFTDALVRPNSKLPNSREPTVTELQAQLSSCASELARTCAELRSAKADLDRDEMIFATKQQEVVSLQLALQESTLEAERLRAEQLEIMQRMSPLVRTSVLMEEGGQVRGEMAAELVDLALSQSHQILQLPQSDGTTTYHSRRYDGANQLESAPAPDGELVLFDEEALSSRCSDTDDDSGSRFESKGGRSEDQSVKAKVSVQALVSAFEHKSRIDRRRAQVEQETAQQARLFKDERVQMEAQILQLEKSIKDQENEITKLLAAEEQARVANHLYKAQVHTLRQEVEEKESEANGLMYQLLELGSNQMRNEEEKARLLIECEKKIDEANKQVNEMKNKLQDK</sequence>
<comment type="subcellular location">
    <subcellularLocation>
        <location evidence="1">Cytoplasm</location>
    </subcellularLocation>
</comment>